<dbReference type="AlphaFoldDB" id="A0A9W8I7M4"/>
<evidence type="ECO:0000256" key="3">
    <source>
        <dbReference type="SAM" id="MobiDB-lite"/>
    </source>
</evidence>
<evidence type="ECO:0000256" key="2">
    <source>
        <dbReference type="ARBA" id="ARBA00023242"/>
    </source>
</evidence>
<feature type="compositionally biased region" description="Basic and acidic residues" evidence="3">
    <location>
        <begin position="94"/>
        <end position="125"/>
    </location>
</feature>
<proteinExistence type="predicted"/>
<evidence type="ECO:0000313" key="5">
    <source>
        <dbReference type="EMBL" id="KAJ2848049.1"/>
    </source>
</evidence>
<dbReference type="Proteomes" id="UP001139887">
    <property type="component" value="Unassembled WGS sequence"/>
</dbReference>
<feature type="domain" description="FAM192A/Fyv6 N-terminal" evidence="4">
    <location>
        <begin position="10"/>
        <end position="110"/>
    </location>
</feature>
<dbReference type="InterPro" id="IPR039845">
    <property type="entry name" value="FAM192A"/>
</dbReference>
<dbReference type="InterPro" id="IPR019331">
    <property type="entry name" value="FAM192A/Fyv6_N"/>
</dbReference>
<dbReference type="OrthoDB" id="75720at2759"/>
<sequence length="194" mass="22093">MSGTDPSSRFISESAIEEARSERQEAWKRAYESGKPSAPEADYDPRTLYERLQEQKLKKSEALAESRRAANQIHKLDDEETRFLDSVHEAERLKQMERKRKEQEELAKFKEQMAQKQQAKDEAKPLQKPQGVARSKERPAGVMAKVSGAVRHRPKGKADNKEDVAESPHKRRKQEKGSTLLGSLAAYESESDSN</sequence>
<dbReference type="PANTHER" id="PTHR13495:SF0">
    <property type="entry name" value="PSME3-INTERACTING PROTEIN"/>
    <property type="match status" value="1"/>
</dbReference>
<keyword evidence="6" id="KW-1185">Reference proteome</keyword>
<feature type="compositionally biased region" description="Basic and acidic residues" evidence="3">
    <location>
        <begin position="156"/>
        <end position="168"/>
    </location>
</feature>
<comment type="caution">
    <text evidence="5">The sequence shown here is derived from an EMBL/GenBank/DDBJ whole genome shotgun (WGS) entry which is preliminary data.</text>
</comment>
<dbReference type="Pfam" id="PF10187">
    <property type="entry name" value="FAM192A_Fyv6_N"/>
    <property type="match status" value="1"/>
</dbReference>
<keyword evidence="2" id="KW-0539">Nucleus</keyword>
<evidence type="ECO:0000259" key="4">
    <source>
        <dbReference type="Pfam" id="PF10187"/>
    </source>
</evidence>
<organism evidence="5 6">
    <name type="scientific">Coemansia brasiliensis</name>
    <dbReference type="NCBI Taxonomy" id="2650707"/>
    <lineage>
        <taxon>Eukaryota</taxon>
        <taxon>Fungi</taxon>
        <taxon>Fungi incertae sedis</taxon>
        <taxon>Zoopagomycota</taxon>
        <taxon>Kickxellomycotina</taxon>
        <taxon>Kickxellomycetes</taxon>
        <taxon>Kickxellales</taxon>
        <taxon>Kickxellaceae</taxon>
        <taxon>Coemansia</taxon>
    </lineage>
</organism>
<evidence type="ECO:0000256" key="1">
    <source>
        <dbReference type="ARBA" id="ARBA00004123"/>
    </source>
</evidence>
<name>A0A9W8I7M4_9FUNG</name>
<comment type="subcellular location">
    <subcellularLocation>
        <location evidence="1">Nucleus</location>
    </subcellularLocation>
</comment>
<feature type="region of interest" description="Disordered" evidence="3">
    <location>
        <begin position="27"/>
        <end position="77"/>
    </location>
</feature>
<feature type="compositionally biased region" description="Basic and acidic residues" evidence="3">
    <location>
        <begin position="43"/>
        <end position="77"/>
    </location>
</feature>
<dbReference type="PANTHER" id="PTHR13495">
    <property type="entry name" value="NEFA-INTERACTING NUCLEAR PROTEIN NIP30"/>
    <property type="match status" value="1"/>
</dbReference>
<feature type="region of interest" description="Disordered" evidence="3">
    <location>
        <begin position="94"/>
        <end position="194"/>
    </location>
</feature>
<dbReference type="GO" id="GO:0005634">
    <property type="term" value="C:nucleus"/>
    <property type="evidence" value="ECO:0007669"/>
    <property type="project" value="UniProtKB-SubCell"/>
</dbReference>
<evidence type="ECO:0000313" key="6">
    <source>
        <dbReference type="Proteomes" id="UP001139887"/>
    </source>
</evidence>
<gene>
    <name evidence="5" type="ORF">IWW36_003525</name>
</gene>
<reference evidence="5" key="1">
    <citation type="submission" date="2022-07" db="EMBL/GenBank/DDBJ databases">
        <title>Phylogenomic reconstructions and comparative analyses of Kickxellomycotina fungi.</title>
        <authorList>
            <person name="Reynolds N.K."/>
            <person name="Stajich J.E."/>
            <person name="Barry K."/>
            <person name="Grigoriev I.V."/>
            <person name="Crous P."/>
            <person name="Smith M.E."/>
        </authorList>
    </citation>
    <scope>NUCLEOTIDE SEQUENCE</scope>
    <source>
        <strain evidence="5">NRRL 1566</strain>
    </source>
</reference>
<accession>A0A9W8I7M4</accession>
<dbReference type="EMBL" id="JANBUW010000221">
    <property type="protein sequence ID" value="KAJ2848049.1"/>
    <property type="molecule type" value="Genomic_DNA"/>
</dbReference>
<protein>
    <recommendedName>
        <fullName evidence="4">FAM192A/Fyv6 N-terminal domain-containing protein</fullName>
    </recommendedName>
</protein>